<dbReference type="OrthoDB" id="3825558at2"/>
<keyword evidence="1" id="KW-0812">Transmembrane</keyword>
<gene>
    <name evidence="2" type="ORF">NCTC10485_00376</name>
</gene>
<evidence type="ECO:0000313" key="3">
    <source>
        <dbReference type="Proteomes" id="UP000282551"/>
    </source>
</evidence>
<proteinExistence type="predicted"/>
<dbReference type="EMBL" id="LR134355">
    <property type="protein sequence ID" value="VEG45020.1"/>
    <property type="molecule type" value="Genomic_DNA"/>
</dbReference>
<keyword evidence="3" id="KW-1185">Reference proteome</keyword>
<feature type="transmembrane region" description="Helical" evidence="1">
    <location>
        <begin position="119"/>
        <end position="139"/>
    </location>
</feature>
<evidence type="ECO:0000313" key="2">
    <source>
        <dbReference type="EMBL" id="VEG45020.1"/>
    </source>
</evidence>
<dbReference type="AlphaFoldDB" id="A0A3S4RCB7"/>
<keyword evidence="1" id="KW-1133">Transmembrane helix</keyword>
<reference evidence="2 3" key="1">
    <citation type="submission" date="2018-12" db="EMBL/GenBank/DDBJ databases">
        <authorList>
            <consortium name="Pathogen Informatics"/>
        </authorList>
    </citation>
    <scope>NUCLEOTIDE SEQUENCE [LARGE SCALE GENOMIC DNA]</scope>
    <source>
        <strain evidence="2 3">NCTC10485</strain>
    </source>
</reference>
<dbReference type="Proteomes" id="UP000282551">
    <property type="component" value="Chromosome"/>
</dbReference>
<name>A0A3S4RCB7_MYCCI</name>
<dbReference type="InterPro" id="IPR021517">
    <property type="entry name" value="DUF3180"/>
</dbReference>
<feature type="transmembrane region" description="Helical" evidence="1">
    <location>
        <begin position="86"/>
        <end position="107"/>
    </location>
</feature>
<evidence type="ECO:0000256" key="1">
    <source>
        <dbReference type="SAM" id="Phobius"/>
    </source>
</evidence>
<keyword evidence="1" id="KW-0472">Membrane</keyword>
<feature type="transmembrane region" description="Helical" evidence="1">
    <location>
        <begin position="9"/>
        <end position="31"/>
    </location>
</feature>
<organism evidence="2 3">
    <name type="scientific">Mycolicibacterium chitae</name>
    <name type="common">Mycobacterium chitae</name>
    <dbReference type="NCBI Taxonomy" id="1792"/>
    <lineage>
        <taxon>Bacteria</taxon>
        <taxon>Bacillati</taxon>
        <taxon>Actinomycetota</taxon>
        <taxon>Actinomycetes</taxon>
        <taxon>Mycobacteriales</taxon>
        <taxon>Mycobacteriaceae</taxon>
        <taxon>Mycolicibacterium</taxon>
    </lineage>
</organism>
<protein>
    <submittedName>
        <fullName evidence="2">Protein of uncharacterized function (DUF3180)</fullName>
    </submittedName>
</protein>
<dbReference type="RefSeq" id="WP_126332182.1">
    <property type="nucleotide sequence ID" value="NZ_AP022604.1"/>
</dbReference>
<dbReference type="Pfam" id="PF11377">
    <property type="entry name" value="DUF3180"/>
    <property type="match status" value="1"/>
</dbReference>
<accession>A0A3S4RCB7</accession>
<sequence length="163" mass="17109">MGPTRKRDLAAAVVVAGIVGYLAVLLLYRWFPPLTVWTGASLAAVAVAEAAWGAQVRSKIAAGKIGLGADRLNPLAVARTVVIAKASAWVGAIVLGWWLAVLAYLLPRRAMIRVAQEDTAGAVVAAACALALLVAALWLQHCCRWPSDGDDDLDENGTRSDPV</sequence>